<reference evidence="4" key="1">
    <citation type="journal article" date="2019" name="Int. J. Syst. Evol. Microbiol.">
        <title>The Global Catalogue of Microorganisms (GCM) 10K type strain sequencing project: providing services to taxonomists for standard genome sequencing and annotation.</title>
        <authorList>
            <consortium name="The Broad Institute Genomics Platform"/>
            <consortium name="The Broad Institute Genome Sequencing Center for Infectious Disease"/>
            <person name="Wu L."/>
            <person name="Ma J."/>
        </authorList>
    </citation>
    <scope>NUCLEOTIDE SEQUENCE [LARGE SCALE GENOMIC DNA]</scope>
    <source>
        <strain evidence="4">KCTC 15012</strain>
    </source>
</reference>
<keyword evidence="4" id="KW-1185">Reference proteome</keyword>
<evidence type="ECO:0000256" key="1">
    <source>
        <dbReference type="SAM" id="MobiDB-lite"/>
    </source>
</evidence>
<name>A0ABW5CFY9_9PROT</name>
<feature type="region of interest" description="Disordered" evidence="1">
    <location>
        <begin position="148"/>
        <end position="168"/>
    </location>
</feature>
<dbReference type="EMBL" id="JBHUIY010000063">
    <property type="protein sequence ID" value="MFD2235676.1"/>
    <property type="molecule type" value="Genomic_DNA"/>
</dbReference>
<feature type="compositionally biased region" description="Low complexity" evidence="1">
    <location>
        <begin position="159"/>
        <end position="168"/>
    </location>
</feature>
<feature type="signal peptide" evidence="2">
    <location>
        <begin position="1"/>
        <end position="15"/>
    </location>
</feature>
<dbReference type="RefSeq" id="WP_377319072.1">
    <property type="nucleotide sequence ID" value="NZ_JBHUIY010000063.1"/>
</dbReference>
<feature type="chain" id="PRO_5047344781" evidence="2">
    <location>
        <begin position="16"/>
        <end position="168"/>
    </location>
</feature>
<evidence type="ECO:0000313" key="3">
    <source>
        <dbReference type="EMBL" id="MFD2235676.1"/>
    </source>
</evidence>
<sequence>MTALLWAAPASAAFAQTLLQPLAQVGLQPLSESPPADIDALLRAQWPGYYRGGGDPSFTPAQVRVGRIDLDGDGVAELLVLLEAPDWHSLDGGPLLVARWDGKAWQPVGWAYGDADGVYATAERLGGWASIDTGSFWLRWDGRAYRAEAATPPEPAPSDPAAAEAAPR</sequence>
<dbReference type="Proteomes" id="UP001597296">
    <property type="component" value="Unassembled WGS sequence"/>
</dbReference>
<comment type="caution">
    <text evidence="3">The sequence shown here is derived from an EMBL/GenBank/DDBJ whole genome shotgun (WGS) entry which is preliminary data.</text>
</comment>
<proteinExistence type="predicted"/>
<organism evidence="3 4">
    <name type="scientific">Phaeospirillum tilakii</name>
    <dbReference type="NCBI Taxonomy" id="741673"/>
    <lineage>
        <taxon>Bacteria</taxon>
        <taxon>Pseudomonadati</taxon>
        <taxon>Pseudomonadota</taxon>
        <taxon>Alphaproteobacteria</taxon>
        <taxon>Rhodospirillales</taxon>
        <taxon>Rhodospirillaceae</taxon>
        <taxon>Phaeospirillum</taxon>
    </lineage>
</organism>
<evidence type="ECO:0000256" key="2">
    <source>
        <dbReference type="SAM" id="SignalP"/>
    </source>
</evidence>
<evidence type="ECO:0000313" key="4">
    <source>
        <dbReference type="Proteomes" id="UP001597296"/>
    </source>
</evidence>
<protein>
    <submittedName>
        <fullName evidence="3">Uncharacterized protein</fullName>
    </submittedName>
</protein>
<accession>A0ABW5CFY9</accession>
<keyword evidence="2" id="KW-0732">Signal</keyword>
<gene>
    <name evidence="3" type="ORF">ACFSNB_17900</name>
</gene>